<evidence type="ECO:0000256" key="2">
    <source>
        <dbReference type="SAM" id="MobiDB-lite"/>
    </source>
</evidence>
<dbReference type="RefSeq" id="XP_022236424.1">
    <property type="nucleotide sequence ID" value="XM_022380716.1"/>
</dbReference>
<name>A0ABM1RYG9_LIMPO</name>
<dbReference type="PANTHER" id="PTHR22922">
    <property type="entry name" value="GPI-ANCHORED PROTEIN P137"/>
    <property type="match status" value="1"/>
</dbReference>
<sequence length="379" mass="42436">MGTENVRKDFLLGSNKALELSEKDLRNLDELFKLVSPKRETKEEVASFEEQLDMAAEHLINLVEGKSREVLGTTYKFMKELLLKINESGYFDPSCEASIENRREYECCDSDKYIREENEKAELEVEVTTTENIQVCPNQPESPTEAYDKGVLVVYPTSYSNSKHLQEILDEHGNLNFFPESQTDLESPHIDPAFLVTYPMAPTPYQYPTGVDSSHQQVAVVLSEYDPAQPIPTQTFINQNYPSIQSLLDPTDSVKLNLAMASSSRAITPSSTRVTNANNQPDVRYPCAPVRGSRTSGGGQDEGGSIFSSDIKYQEKYSQVRGSNFGGRGREGYSRSRGSYSSDKHTAGYRGLNKFNNHYGYSSNFRQDGRQGGFAGNRP</sequence>
<evidence type="ECO:0000313" key="5">
    <source>
        <dbReference type="RefSeq" id="XP_022236424.1"/>
    </source>
</evidence>
<dbReference type="Pfam" id="PF18293">
    <property type="entry name" value="Caprin-1_dimer"/>
    <property type="match status" value="1"/>
</dbReference>
<dbReference type="InterPro" id="IPR028816">
    <property type="entry name" value="Caprin"/>
</dbReference>
<feature type="non-terminal residue" evidence="5">
    <location>
        <position position="379"/>
    </location>
</feature>
<feature type="region of interest" description="Disordered" evidence="2">
    <location>
        <begin position="269"/>
        <end position="307"/>
    </location>
</feature>
<reference evidence="5" key="1">
    <citation type="submission" date="2025-08" db="UniProtKB">
        <authorList>
            <consortium name="RefSeq"/>
        </authorList>
    </citation>
    <scope>IDENTIFICATION</scope>
    <source>
        <tissue evidence="5">Muscle</tissue>
    </source>
</reference>
<protein>
    <submittedName>
        <fullName evidence="5">Caprin-1-like</fullName>
    </submittedName>
</protein>
<accession>A0ABM1RYG9</accession>
<evidence type="ECO:0000256" key="1">
    <source>
        <dbReference type="ARBA" id="ARBA00007950"/>
    </source>
</evidence>
<proteinExistence type="inferred from homology"/>
<organism evidence="4 5">
    <name type="scientific">Limulus polyphemus</name>
    <name type="common">Atlantic horseshoe crab</name>
    <dbReference type="NCBI Taxonomy" id="6850"/>
    <lineage>
        <taxon>Eukaryota</taxon>
        <taxon>Metazoa</taxon>
        <taxon>Ecdysozoa</taxon>
        <taxon>Arthropoda</taxon>
        <taxon>Chelicerata</taxon>
        <taxon>Merostomata</taxon>
        <taxon>Xiphosura</taxon>
        <taxon>Limulidae</taxon>
        <taxon>Limulus</taxon>
    </lineage>
</organism>
<feature type="compositionally biased region" description="Polar residues" evidence="2">
    <location>
        <begin position="269"/>
        <end position="281"/>
    </location>
</feature>
<feature type="compositionally biased region" description="Gly residues" evidence="2">
    <location>
        <begin position="370"/>
        <end position="379"/>
    </location>
</feature>
<feature type="region of interest" description="Disordered" evidence="2">
    <location>
        <begin position="359"/>
        <end position="379"/>
    </location>
</feature>
<feature type="region of interest" description="Disordered" evidence="2">
    <location>
        <begin position="319"/>
        <end position="346"/>
    </location>
</feature>
<feature type="domain" description="Caprin-1 dimerization" evidence="3">
    <location>
        <begin position="1"/>
        <end position="92"/>
    </location>
</feature>
<evidence type="ECO:0000259" key="3">
    <source>
        <dbReference type="Pfam" id="PF18293"/>
    </source>
</evidence>
<dbReference type="Proteomes" id="UP000694941">
    <property type="component" value="Unplaced"/>
</dbReference>
<keyword evidence="4" id="KW-1185">Reference proteome</keyword>
<comment type="similarity">
    <text evidence="1">Belongs to the caprin family.</text>
</comment>
<dbReference type="PANTHER" id="PTHR22922:SF19">
    <property type="entry name" value="CAPRIN HOMOLOG"/>
    <property type="match status" value="1"/>
</dbReference>
<gene>
    <name evidence="5" type="primary">LOC106476986</name>
</gene>
<evidence type="ECO:0000313" key="4">
    <source>
        <dbReference type="Proteomes" id="UP000694941"/>
    </source>
</evidence>
<dbReference type="InterPro" id="IPR041637">
    <property type="entry name" value="Caprin-1_dimer"/>
</dbReference>
<dbReference type="GeneID" id="106476986"/>